<dbReference type="Proteomes" id="UP001241758">
    <property type="component" value="Unassembled WGS sequence"/>
</dbReference>
<keyword evidence="2" id="KW-1185">Reference proteome</keyword>
<proteinExistence type="predicted"/>
<organism evidence="1 2">
    <name type="scientific">Actinoplanes sandaracinus</name>
    <dbReference type="NCBI Taxonomy" id="3045177"/>
    <lineage>
        <taxon>Bacteria</taxon>
        <taxon>Bacillati</taxon>
        <taxon>Actinomycetota</taxon>
        <taxon>Actinomycetes</taxon>
        <taxon>Micromonosporales</taxon>
        <taxon>Micromonosporaceae</taxon>
        <taxon>Actinoplanes</taxon>
    </lineage>
</organism>
<protein>
    <submittedName>
        <fullName evidence="1">Uncharacterized protein</fullName>
    </submittedName>
</protein>
<evidence type="ECO:0000313" key="2">
    <source>
        <dbReference type="Proteomes" id="UP001241758"/>
    </source>
</evidence>
<sequence>MTIDAPAARTTPPSAWAPLRVAAFRVHRGDAGGAPRPDADI</sequence>
<reference evidence="1 2" key="1">
    <citation type="submission" date="2023-05" db="EMBL/GenBank/DDBJ databases">
        <title>Actinoplanes sp. NEAU-A12 genome sequencing.</title>
        <authorList>
            <person name="Wang Z.-S."/>
        </authorList>
    </citation>
    <scope>NUCLEOTIDE SEQUENCE [LARGE SCALE GENOMIC DNA]</scope>
    <source>
        <strain evidence="1 2">NEAU-A12</strain>
    </source>
</reference>
<gene>
    <name evidence="1" type="ORF">QLQ12_12650</name>
</gene>
<accession>A0ABT6WIA1</accession>
<dbReference type="RefSeq" id="WP_282759627.1">
    <property type="nucleotide sequence ID" value="NZ_JASCTH010000007.1"/>
</dbReference>
<name>A0ABT6WIA1_9ACTN</name>
<comment type="caution">
    <text evidence="1">The sequence shown here is derived from an EMBL/GenBank/DDBJ whole genome shotgun (WGS) entry which is preliminary data.</text>
</comment>
<evidence type="ECO:0000313" key="1">
    <source>
        <dbReference type="EMBL" id="MDI6099444.1"/>
    </source>
</evidence>
<dbReference type="EMBL" id="JASCTH010000007">
    <property type="protein sequence ID" value="MDI6099444.1"/>
    <property type="molecule type" value="Genomic_DNA"/>
</dbReference>